<evidence type="ECO:0000256" key="3">
    <source>
        <dbReference type="ARBA" id="ARBA00022630"/>
    </source>
</evidence>
<reference evidence="10 11" key="1">
    <citation type="submission" date="2018-08" db="EMBL/GenBank/DDBJ databases">
        <title>A genome reference for cultivated species of the human gut microbiota.</title>
        <authorList>
            <person name="Zou Y."/>
            <person name="Xue W."/>
            <person name="Luo G."/>
        </authorList>
    </citation>
    <scope>NUCLEOTIDE SEQUENCE [LARGE SCALE GENOMIC DNA]</scope>
    <source>
        <strain evidence="10 11">AF48-16</strain>
    </source>
</reference>
<evidence type="ECO:0000313" key="11">
    <source>
        <dbReference type="Proteomes" id="UP000286288"/>
    </source>
</evidence>
<dbReference type="AlphaFoldDB" id="A0A415ESW0"/>
<evidence type="ECO:0000256" key="6">
    <source>
        <dbReference type="ARBA" id="ARBA00023097"/>
    </source>
</evidence>
<dbReference type="Gene3D" id="3.30.390.30">
    <property type="match status" value="1"/>
</dbReference>
<keyword evidence="6" id="KW-0558">Oxidation</keyword>
<dbReference type="InterPro" id="IPR050260">
    <property type="entry name" value="FAD-bd_OxRdtase"/>
</dbReference>
<accession>A0A415ESW0</accession>
<feature type="domain" description="Pyridine nucleotide-disulphide oxidoreductase dimerisation" evidence="8">
    <location>
        <begin position="327"/>
        <end position="423"/>
    </location>
</feature>
<evidence type="ECO:0000259" key="9">
    <source>
        <dbReference type="Pfam" id="PF07992"/>
    </source>
</evidence>
<dbReference type="Pfam" id="PF02852">
    <property type="entry name" value="Pyr_redox_dim"/>
    <property type="match status" value="1"/>
</dbReference>
<evidence type="ECO:0000256" key="4">
    <source>
        <dbReference type="ARBA" id="ARBA00022827"/>
    </source>
</evidence>
<organism evidence="10 11">
    <name type="scientific">Enterococcus casseliflavus</name>
    <name type="common">Enterococcus flavescens</name>
    <dbReference type="NCBI Taxonomy" id="37734"/>
    <lineage>
        <taxon>Bacteria</taxon>
        <taxon>Bacillati</taxon>
        <taxon>Bacillota</taxon>
        <taxon>Bacilli</taxon>
        <taxon>Lactobacillales</taxon>
        <taxon>Enterococcaceae</taxon>
        <taxon>Enterococcus</taxon>
    </lineage>
</organism>
<dbReference type="PROSITE" id="PS51257">
    <property type="entry name" value="PROKAR_LIPOPROTEIN"/>
    <property type="match status" value="1"/>
</dbReference>
<dbReference type="Pfam" id="PF07992">
    <property type="entry name" value="Pyr_redox_2"/>
    <property type="match status" value="1"/>
</dbReference>
<dbReference type="GO" id="GO:0016491">
    <property type="term" value="F:oxidoreductase activity"/>
    <property type="evidence" value="ECO:0007669"/>
    <property type="project" value="UniProtKB-KW"/>
</dbReference>
<keyword evidence="5" id="KW-0560">Oxidoreductase</keyword>
<keyword evidence="3" id="KW-0285">Flavoprotein</keyword>
<comment type="caution">
    <text evidence="10">The sequence shown here is derived from an EMBL/GenBank/DDBJ whole genome shotgun (WGS) entry which is preliminary data.</text>
</comment>
<evidence type="ECO:0000256" key="2">
    <source>
        <dbReference type="ARBA" id="ARBA00009130"/>
    </source>
</evidence>
<dbReference type="PANTHER" id="PTHR43429">
    <property type="entry name" value="PYRIDINE NUCLEOTIDE-DISULFIDE OXIDOREDUCTASE DOMAIN-CONTAINING"/>
    <property type="match status" value="1"/>
</dbReference>
<dbReference type="InterPro" id="IPR036188">
    <property type="entry name" value="FAD/NAD-bd_sf"/>
</dbReference>
<dbReference type="Gene3D" id="3.50.50.60">
    <property type="entry name" value="FAD/NAD(P)-binding domain"/>
    <property type="match status" value="2"/>
</dbReference>
<dbReference type="SUPFAM" id="SSF55424">
    <property type="entry name" value="FAD/NAD-linked reductases, dimerisation (C-terminal) domain"/>
    <property type="match status" value="1"/>
</dbReference>
<keyword evidence="4" id="KW-0274">FAD</keyword>
<dbReference type="InterPro" id="IPR023753">
    <property type="entry name" value="FAD/NAD-binding_dom"/>
</dbReference>
<evidence type="ECO:0000259" key="8">
    <source>
        <dbReference type="Pfam" id="PF02852"/>
    </source>
</evidence>
<name>A0A415ESW0_ENTCA</name>
<evidence type="ECO:0000256" key="7">
    <source>
        <dbReference type="ARBA" id="ARBA00023284"/>
    </source>
</evidence>
<dbReference type="SUPFAM" id="SSF51905">
    <property type="entry name" value="FAD/NAD(P)-binding domain"/>
    <property type="match status" value="1"/>
</dbReference>
<dbReference type="PRINTS" id="PR00368">
    <property type="entry name" value="FADPNR"/>
</dbReference>
<dbReference type="EMBL" id="QRMZ01000010">
    <property type="protein sequence ID" value="RHK06384.1"/>
    <property type="molecule type" value="Genomic_DNA"/>
</dbReference>
<dbReference type="InterPro" id="IPR016156">
    <property type="entry name" value="FAD/NAD-linked_Rdtase_dimer_sf"/>
</dbReference>
<evidence type="ECO:0000313" key="10">
    <source>
        <dbReference type="EMBL" id="RHK06384.1"/>
    </source>
</evidence>
<sequence length="435" mass="48251">MKIIIVGGSFGGVSCAREARRLYPDAEILLIEKKAHLGFVPSGLLLLIEGRIASLEEAFFCTKEQLEAETIDVALEETLLEIFPSDHRIRTDKRELSYDRLVLAAGSSQDSTVLPQPEEALLTYKEYEAAKHFLQQLPQAESITIVGAGQAGMEAANTLTAIGKKVSVIESMSYPLFKYFDHDFLQPFLTEIEKIPNLQLHWSKPTLAVVKTETGFRIETADQGYESDLVLTTVNVHPRLPEAFAVFELHSDQTIWTDAYLETSATDIFAVGDLIQIPNAITKDTVYMPLVNNAVRSGIAAARNLASKTIPFRGGLRTVGTQLFGWYLASTGLTESDRFFFESPIVCHTFTAASSLFDPTQVHGKVMIEQASGRIVGAQLLSKANILEKINLLAFAIEQQATMEELTQKDFFFHPRFTNVIDETFLWSGSDADET</sequence>
<dbReference type="InterPro" id="IPR004099">
    <property type="entry name" value="Pyr_nucl-diS_OxRdtase_dimer"/>
</dbReference>
<feature type="domain" description="FAD/NAD(P)-binding" evidence="9">
    <location>
        <begin position="1"/>
        <end position="298"/>
    </location>
</feature>
<comment type="cofactor">
    <cofactor evidence="1">
        <name>FAD</name>
        <dbReference type="ChEBI" id="CHEBI:57692"/>
    </cofactor>
</comment>
<keyword evidence="7" id="KW-0676">Redox-active center</keyword>
<evidence type="ECO:0000256" key="1">
    <source>
        <dbReference type="ARBA" id="ARBA00001974"/>
    </source>
</evidence>
<evidence type="ECO:0000256" key="5">
    <source>
        <dbReference type="ARBA" id="ARBA00023002"/>
    </source>
</evidence>
<proteinExistence type="inferred from homology"/>
<comment type="similarity">
    <text evidence="2">Belongs to the class-III pyridine nucleotide-disulfide oxidoreductase family.</text>
</comment>
<dbReference type="Proteomes" id="UP000286288">
    <property type="component" value="Unassembled WGS sequence"/>
</dbReference>
<gene>
    <name evidence="10" type="ORF">DW084_08905</name>
</gene>
<dbReference type="PRINTS" id="PR00411">
    <property type="entry name" value="PNDRDTASEI"/>
</dbReference>
<protein>
    <submittedName>
        <fullName evidence="10">NAD(P)/FAD-dependent oxidoreductase</fullName>
    </submittedName>
</protein>
<dbReference type="PANTHER" id="PTHR43429:SF1">
    <property type="entry name" value="NAD(P)H SULFUR OXIDOREDUCTASE (COA-DEPENDENT)"/>
    <property type="match status" value="1"/>
</dbReference>